<sequence>MPASLVIALMGMAAAVMGEGGAVAGEPGASAASAVRPASSPGGCPTMDRIEGAEALLAVMDRTPARAVRLLLKVGPDTALARLRQALQPATVALEPLGRGPWLVAELDAAQLRTLLATCEVQAVQRDQPAPTG</sequence>
<evidence type="ECO:0000313" key="2">
    <source>
        <dbReference type="EMBL" id="PIM51262.1"/>
    </source>
</evidence>
<proteinExistence type="predicted"/>
<dbReference type="EMBL" id="PEOG01000073">
    <property type="protein sequence ID" value="PIM51262.1"/>
    <property type="molecule type" value="Genomic_DNA"/>
</dbReference>
<reference evidence="2 3" key="1">
    <citation type="submission" date="2017-11" db="EMBL/GenBank/DDBJ databases">
        <title>Draft genome sequence of Mitsuaria sp. HWN-4.</title>
        <authorList>
            <person name="Gundlapally S.R."/>
        </authorList>
    </citation>
    <scope>NUCLEOTIDE SEQUENCE [LARGE SCALE GENOMIC DNA]</scope>
    <source>
        <strain evidence="2 3">HWN-4</strain>
    </source>
</reference>
<keyword evidence="3" id="KW-1185">Reference proteome</keyword>
<name>A0A2G9C4I5_9BURK</name>
<dbReference type="Proteomes" id="UP000231501">
    <property type="component" value="Unassembled WGS sequence"/>
</dbReference>
<comment type="caution">
    <text evidence="2">The sequence shown here is derived from an EMBL/GenBank/DDBJ whole genome shotgun (WGS) entry which is preliminary data.</text>
</comment>
<organism evidence="2 3">
    <name type="scientific">Roseateles chitinivorans</name>
    <dbReference type="NCBI Taxonomy" id="2917965"/>
    <lineage>
        <taxon>Bacteria</taxon>
        <taxon>Pseudomonadati</taxon>
        <taxon>Pseudomonadota</taxon>
        <taxon>Betaproteobacteria</taxon>
        <taxon>Burkholderiales</taxon>
        <taxon>Sphaerotilaceae</taxon>
        <taxon>Roseateles</taxon>
    </lineage>
</organism>
<protein>
    <submittedName>
        <fullName evidence="2">Uncharacterized protein</fullName>
    </submittedName>
</protein>
<dbReference type="RefSeq" id="WP_099863491.1">
    <property type="nucleotide sequence ID" value="NZ_PEOG01000073.1"/>
</dbReference>
<evidence type="ECO:0000256" key="1">
    <source>
        <dbReference type="SAM" id="SignalP"/>
    </source>
</evidence>
<gene>
    <name evidence="2" type="ORF">CS062_20830</name>
</gene>
<accession>A0A2G9C4I5</accession>
<feature type="signal peptide" evidence="1">
    <location>
        <begin position="1"/>
        <end position="18"/>
    </location>
</feature>
<keyword evidence="1" id="KW-0732">Signal</keyword>
<evidence type="ECO:0000313" key="3">
    <source>
        <dbReference type="Proteomes" id="UP000231501"/>
    </source>
</evidence>
<dbReference type="AlphaFoldDB" id="A0A2G9C4I5"/>
<feature type="chain" id="PRO_5013896809" evidence="1">
    <location>
        <begin position="19"/>
        <end position="133"/>
    </location>
</feature>